<keyword evidence="2" id="KW-1185">Reference proteome</keyword>
<protein>
    <recommendedName>
        <fullName evidence="3">NAD synthetase</fullName>
    </recommendedName>
</protein>
<evidence type="ECO:0000313" key="2">
    <source>
        <dbReference type="Proteomes" id="UP000295830"/>
    </source>
</evidence>
<comment type="caution">
    <text evidence="1">The sequence shown here is derived from an EMBL/GenBank/DDBJ whole genome shotgun (WGS) entry which is preliminary data.</text>
</comment>
<organism evidence="1 2">
    <name type="scientific">Halospina denitrificans</name>
    <dbReference type="NCBI Taxonomy" id="332522"/>
    <lineage>
        <taxon>Bacteria</taxon>
        <taxon>Pseudomonadati</taxon>
        <taxon>Pseudomonadota</taxon>
        <taxon>Gammaproteobacteria</taxon>
        <taxon>Halospina</taxon>
    </lineage>
</organism>
<proteinExistence type="predicted"/>
<evidence type="ECO:0008006" key="3">
    <source>
        <dbReference type="Google" id="ProtNLM"/>
    </source>
</evidence>
<evidence type="ECO:0000313" key="1">
    <source>
        <dbReference type="EMBL" id="TDT44437.1"/>
    </source>
</evidence>
<accession>A0A4R7K2Y9</accession>
<sequence>MQLSQLTFLSESNPTTKKRLKERLEFALNKDKLFKAIDSDPALIGAGVVFIDNRGVAVTLREFEPLCFTRPVRVILREPPREMSGLDYVSEVKTKSTESNLVAEAAGMTLSCGAAVLGWVVVWTSGAAIPFSGGGSSIFTVMAYSAATASSVQCMNGMGRTASEVYAPEVNDKLDSEEWYQHATLALDAISLGGATATGLITMRGIKLLNSSGVTLRQTLNGLNRQQRRRLSREIARSNAAGISNGTLKFMERVGKIQKRYSNEAIRTTTIRQMKDALGAGMSVGGSALGGVISKVAIAVSREEK</sequence>
<name>A0A4R7K2Y9_9GAMM</name>
<dbReference type="Proteomes" id="UP000295830">
    <property type="component" value="Unassembled WGS sequence"/>
</dbReference>
<dbReference type="AlphaFoldDB" id="A0A4R7K2Y9"/>
<dbReference type="EMBL" id="SOAX01000001">
    <property type="protein sequence ID" value="TDT44437.1"/>
    <property type="molecule type" value="Genomic_DNA"/>
</dbReference>
<gene>
    <name evidence="1" type="ORF">DES49_0540</name>
</gene>
<dbReference type="RefSeq" id="WP_133734819.1">
    <property type="nucleotide sequence ID" value="NZ_SOAX01000001.1"/>
</dbReference>
<dbReference type="OrthoDB" id="6828104at2"/>
<reference evidence="1 2" key="1">
    <citation type="submission" date="2019-03" db="EMBL/GenBank/DDBJ databases">
        <title>Genomic Encyclopedia of Type Strains, Phase IV (KMG-IV): sequencing the most valuable type-strain genomes for metagenomic binning, comparative biology and taxonomic classification.</title>
        <authorList>
            <person name="Goeker M."/>
        </authorList>
    </citation>
    <scope>NUCLEOTIDE SEQUENCE [LARGE SCALE GENOMIC DNA]</scope>
    <source>
        <strain evidence="1 2">DSM 15505</strain>
    </source>
</reference>